<evidence type="ECO:0000313" key="2">
    <source>
        <dbReference type="EMBL" id="GFR72787.1"/>
    </source>
</evidence>
<name>A0AAV4FH96_9GAST</name>
<dbReference type="Proteomes" id="UP000762676">
    <property type="component" value="Unassembled WGS sequence"/>
</dbReference>
<organism evidence="2 3">
    <name type="scientific">Elysia marginata</name>
    <dbReference type="NCBI Taxonomy" id="1093978"/>
    <lineage>
        <taxon>Eukaryota</taxon>
        <taxon>Metazoa</taxon>
        <taxon>Spiralia</taxon>
        <taxon>Lophotrochozoa</taxon>
        <taxon>Mollusca</taxon>
        <taxon>Gastropoda</taxon>
        <taxon>Heterobranchia</taxon>
        <taxon>Euthyneura</taxon>
        <taxon>Panpulmonata</taxon>
        <taxon>Sacoglossa</taxon>
        <taxon>Placobranchoidea</taxon>
        <taxon>Plakobranchidae</taxon>
        <taxon>Elysia</taxon>
    </lineage>
</organism>
<evidence type="ECO:0000313" key="3">
    <source>
        <dbReference type="Proteomes" id="UP000762676"/>
    </source>
</evidence>
<evidence type="ECO:0000256" key="1">
    <source>
        <dbReference type="SAM" id="MobiDB-lite"/>
    </source>
</evidence>
<reference evidence="2 3" key="1">
    <citation type="journal article" date="2021" name="Elife">
        <title>Chloroplast acquisition without the gene transfer in kleptoplastic sea slugs, Plakobranchus ocellatus.</title>
        <authorList>
            <person name="Maeda T."/>
            <person name="Takahashi S."/>
            <person name="Yoshida T."/>
            <person name="Shimamura S."/>
            <person name="Takaki Y."/>
            <person name="Nagai Y."/>
            <person name="Toyoda A."/>
            <person name="Suzuki Y."/>
            <person name="Arimoto A."/>
            <person name="Ishii H."/>
            <person name="Satoh N."/>
            <person name="Nishiyama T."/>
            <person name="Hasebe M."/>
            <person name="Maruyama T."/>
            <person name="Minagawa J."/>
            <person name="Obokata J."/>
            <person name="Shigenobu S."/>
        </authorList>
    </citation>
    <scope>NUCLEOTIDE SEQUENCE [LARGE SCALE GENOMIC DNA]</scope>
</reference>
<protein>
    <submittedName>
        <fullName evidence="2">Uncharacterized protein</fullName>
    </submittedName>
</protein>
<dbReference type="EMBL" id="BMAT01007851">
    <property type="protein sequence ID" value="GFR72787.1"/>
    <property type="molecule type" value="Genomic_DNA"/>
</dbReference>
<gene>
    <name evidence="2" type="ORF">ElyMa_003851300</name>
</gene>
<proteinExistence type="predicted"/>
<sequence length="98" mass="11618">MSRHNNSIMLSSREPQPGTLDGWTYTESGVQPRDEEQDKAPSNLQHKQCLTRDVEERREQLTVKNTYFAYEACMYYKRGFAERWWAGLCHPIPARNFY</sequence>
<feature type="compositionally biased region" description="Polar residues" evidence="1">
    <location>
        <begin position="1"/>
        <end position="14"/>
    </location>
</feature>
<keyword evidence="3" id="KW-1185">Reference proteome</keyword>
<comment type="caution">
    <text evidence="2">The sequence shown here is derived from an EMBL/GenBank/DDBJ whole genome shotgun (WGS) entry which is preliminary data.</text>
</comment>
<dbReference type="AlphaFoldDB" id="A0AAV4FH96"/>
<accession>A0AAV4FH96</accession>
<feature type="region of interest" description="Disordered" evidence="1">
    <location>
        <begin position="1"/>
        <end position="48"/>
    </location>
</feature>